<keyword evidence="2" id="KW-0040">ANK repeat</keyword>
<evidence type="ECO:0000313" key="9">
    <source>
        <dbReference type="Proteomes" id="UP000193719"/>
    </source>
</evidence>
<dbReference type="GO" id="GO:0007265">
    <property type="term" value="P:Ras protein signal transduction"/>
    <property type="evidence" value="ECO:0007669"/>
    <property type="project" value="TreeGrafter"/>
</dbReference>
<name>A0A1Y1UV36_9FUNG</name>
<dbReference type="EMBL" id="MCFH01000086">
    <property type="protein sequence ID" value="ORX41488.1"/>
    <property type="molecule type" value="Genomic_DNA"/>
</dbReference>
<dbReference type="SMART" id="SM00147">
    <property type="entry name" value="RasGEF"/>
    <property type="match status" value="1"/>
</dbReference>
<dbReference type="SUPFAM" id="SSF48366">
    <property type="entry name" value="Ras GEF"/>
    <property type="match status" value="1"/>
</dbReference>
<dbReference type="InterPro" id="IPR036964">
    <property type="entry name" value="RASGEF_cat_dom_sf"/>
</dbReference>
<dbReference type="SMART" id="SM00248">
    <property type="entry name" value="ANK"/>
    <property type="match status" value="2"/>
</dbReference>
<dbReference type="PROSITE" id="PS50009">
    <property type="entry name" value="RASGEF_CAT"/>
    <property type="match status" value="1"/>
</dbReference>
<gene>
    <name evidence="8" type="ORF">BCR36DRAFT_587983</name>
</gene>
<dbReference type="InterPro" id="IPR000651">
    <property type="entry name" value="Ras-like_Gua-exchang_fac_N"/>
</dbReference>
<dbReference type="Proteomes" id="UP000193719">
    <property type="component" value="Unassembled WGS sequence"/>
</dbReference>
<dbReference type="SMART" id="SM00229">
    <property type="entry name" value="RasGEFN"/>
    <property type="match status" value="1"/>
</dbReference>
<dbReference type="InterPro" id="IPR008937">
    <property type="entry name" value="Ras-like_GEF"/>
</dbReference>
<evidence type="ECO:0000259" key="7">
    <source>
        <dbReference type="PROSITE" id="PS50212"/>
    </source>
</evidence>
<dbReference type="PROSITE" id="PS50212">
    <property type="entry name" value="RASGEF_NTER"/>
    <property type="match status" value="1"/>
</dbReference>
<evidence type="ECO:0000256" key="1">
    <source>
        <dbReference type="ARBA" id="ARBA00022658"/>
    </source>
</evidence>
<reference evidence="8 9" key="2">
    <citation type="submission" date="2016-08" db="EMBL/GenBank/DDBJ databases">
        <title>Pervasive Adenine N6-methylation of Active Genes in Fungi.</title>
        <authorList>
            <consortium name="DOE Joint Genome Institute"/>
            <person name="Mondo S.J."/>
            <person name="Dannebaum R.O."/>
            <person name="Kuo R.C."/>
            <person name="Labutti K."/>
            <person name="Haridas S."/>
            <person name="Kuo A."/>
            <person name="Salamov A."/>
            <person name="Ahrendt S.R."/>
            <person name="Lipzen A."/>
            <person name="Sullivan W."/>
            <person name="Andreopoulos W.B."/>
            <person name="Clum A."/>
            <person name="Lindquist E."/>
            <person name="Daum C."/>
            <person name="Ramamoorthy G.K."/>
            <person name="Gryganskyi A."/>
            <person name="Culley D."/>
            <person name="Magnuson J.K."/>
            <person name="James T.Y."/>
            <person name="O'Malley M.A."/>
            <person name="Stajich J.E."/>
            <person name="Spatafora J.W."/>
            <person name="Visel A."/>
            <person name="Grigoriev I.V."/>
        </authorList>
    </citation>
    <scope>NUCLEOTIDE SEQUENCE [LARGE SCALE GENOMIC DNA]</scope>
    <source>
        <strain evidence="9">finn</strain>
    </source>
</reference>
<dbReference type="STRING" id="1754191.A0A1Y1UV36"/>
<feature type="compositionally biased region" description="Low complexity" evidence="5">
    <location>
        <begin position="598"/>
        <end position="614"/>
    </location>
</feature>
<dbReference type="PANTHER" id="PTHR23113:SF363">
    <property type="entry name" value="PROTEIN SON OF SEVENLESS"/>
    <property type="match status" value="1"/>
</dbReference>
<accession>A0A1Y1UV36</accession>
<dbReference type="Pfam" id="PF00617">
    <property type="entry name" value="RasGEF"/>
    <property type="match status" value="1"/>
</dbReference>
<proteinExistence type="predicted"/>
<feature type="coiled-coil region" evidence="4">
    <location>
        <begin position="300"/>
        <end position="369"/>
    </location>
</feature>
<feature type="compositionally biased region" description="Low complexity" evidence="5">
    <location>
        <begin position="558"/>
        <end position="569"/>
    </location>
</feature>
<dbReference type="PANTHER" id="PTHR23113">
    <property type="entry name" value="GUANINE NUCLEOTIDE EXCHANGE FACTOR"/>
    <property type="match status" value="1"/>
</dbReference>
<dbReference type="Gene3D" id="1.20.870.10">
    <property type="entry name" value="Son of sevenless (SoS) protein Chain: S domain 1"/>
    <property type="match status" value="2"/>
</dbReference>
<feature type="compositionally biased region" description="Basic and acidic residues" evidence="5">
    <location>
        <begin position="642"/>
        <end position="652"/>
    </location>
</feature>
<keyword evidence="4" id="KW-0175">Coiled coil</keyword>
<dbReference type="PROSITE" id="PS50088">
    <property type="entry name" value="ANK_REPEAT"/>
    <property type="match status" value="2"/>
</dbReference>
<feature type="compositionally biased region" description="Polar residues" evidence="5">
    <location>
        <begin position="572"/>
        <end position="590"/>
    </location>
</feature>
<keyword evidence="9" id="KW-1185">Reference proteome</keyword>
<feature type="repeat" description="ANK" evidence="2">
    <location>
        <begin position="33"/>
        <end position="66"/>
    </location>
</feature>
<dbReference type="GO" id="GO:0005085">
    <property type="term" value="F:guanyl-nucleotide exchange factor activity"/>
    <property type="evidence" value="ECO:0007669"/>
    <property type="project" value="UniProtKB-KW"/>
</dbReference>
<dbReference type="CDD" id="cd00155">
    <property type="entry name" value="RasGEF"/>
    <property type="match status" value="1"/>
</dbReference>
<dbReference type="Pfam" id="PF12796">
    <property type="entry name" value="Ank_2"/>
    <property type="match status" value="1"/>
</dbReference>
<protein>
    <submittedName>
        <fullName evidence="8">Ras GEF</fullName>
    </submittedName>
</protein>
<feature type="repeat" description="ANK" evidence="2">
    <location>
        <begin position="67"/>
        <end position="99"/>
    </location>
</feature>
<organism evidence="8 9">
    <name type="scientific">Piromyces finnis</name>
    <dbReference type="NCBI Taxonomy" id="1754191"/>
    <lineage>
        <taxon>Eukaryota</taxon>
        <taxon>Fungi</taxon>
        <taxon>Fungi incertae sedis</taxon>
        <taxon>Chytridiomycota</taxon>
        <taxon>Chytridiomycota incertae sedis</taxon>
        <taxon>Neocallimastigomycetes</taxon>
        <taxon>Neocallimastigales</taxon>
        <taxon>Neocallimastigaceae</taxon>
        <taxon>Piromyces</taxon>
    </lineage>
</organism>
<dbReference type="InterPro" id="IPR001895">
    <property type="entry name" value="RASGEF_cat_dom"/>
</dbReference>
<sequence length="923" mass="106055">MDLLKSILKNDTETFKKLVVENPDDINFITPEEGRSLLHFAASIGNIECMKILVLQNNIKINILDPDGNTPLHMACGCSEYRAVELLLNADANPFIRNYSGYRPIDYSKTQEITNLLIEKMKLRAIQQQGNKSYADIYNELPDNVQFLKYYIMDLILMNETFQERCKESIYQLIEEKQIALHKNNLLESAAGINDKAGGESFLDQIQYLQDENEQAVATISYLKMRIQVLESTAIQQEEYSRKNLANLTKQHTEQLQVILKRNEETEKAFLAYQKSHSDELAELNRLRSEVVTLKSKNKFSDESSEEEQLQNTIEDLQKRLTEISAEKLALEERVKLAEKLKSMAEDENEQLREDIQKIQSSMKTEMINKISSERAAKDEQDEDSGTVIFVQDESGNKQIKAATPKKLVERLTDYSSYDNQFLQAFMLTFRCFMTTNELLELITNQYIKKVKEVNNNNQSPLYFRIVNTMKFWIDNYWDDFENSNELYDELVSFIENFDDVSKVTLKAIIKRKHIIEKVMPPEGLNINTNIKQIVKVNPPKIILPKDIPNKKTAELKTSSTTSAGSVGTNDGKINSGSSSGKETNTTFYNYTDEELSNEPNTSASTNSTNTSQSACTPSGILKTGDTSKTNYRVDPTPWRDTGPEDLQHNIDNDNDNNTNDNNNSNNNNNNNVPNITQPIVSHLSLLDFDPVEIANQLTYIEFDLFKVIKKEEFLDLAWMKDNKEELAPNLCKIAKWSNHVVHWLVSEIVLQENLKLRVSVLERILLFTQSLLNLNNFNGVKEVSAALQSSSIYRLKKTKKAMASKFLKLYDSILKLVSNELNFKNLRTKIHSADPPLIPFPGIYQSDLVFLDSWGKNIIDGGLINFIKYQKMASYILEFNTYQRKSYNIKPLPEIQNYIKRYEPLSDDEAYKYSQKCEVKKI</sequence>
<evidence type="ECO:0000313" key="8">
    <source>
        <dbReference type="EMBL" id="ORX41488.1"/>
    </source>
</evidence>
<feature type="domain" description="N-terminal Ras-GEF" evidence="7">
    <location>
        <begin position="396"/>
        <end position="520"/>
    </location>
</feature>
<dbReference type="PROSITE" id="PS50297">
    <property type="entry name" value="ANK_REP_REGION"/>
    <property type="match status" value="2"/>
</dbReference>
<feature type="region of interest" description="Disordered" evidence="5">
    <location>
        <begin position="554"/>
        <end position="674"/>
    </location>
</feature>
<dbReference type="Pfam" id="PF00618">
    <property type="entry name" value="RasGEF_N"/>
    <property type="match status" value="1"/>
</dbReference>
<dbReference type="Gene3D" id="1.25.40.20">
    <property type="entry name" value="Ankyrin repeat-containing domain"/>
    <property type="match status" value="1"/>
</dbReference>
<reference evidence="8 9" key="1">
    <citation type="submission" date="2016-08" db="EMBL/GenBank/DDBJ databases">
        <title>Genomes of anaerobic fungi encode conserved fungal cellulosomes for biomass hydrolysis.</title>
        <authorList>
            <consortium name="DOE Joint Genome Institute"/>
            <person name="Haitjema C.H."/>
            <person name="Gilmore S.P."/>
            <person name="Henske J.K."/>
            <person name="Solomon K.V."/>
            <person name="De Groot R."/>
            <person name="Kuo A."/>
            <person name="Mondo S.J."/>
            <person name="Salamov A.A."/>
            <person name="Labutti K."/>
            <person name="Zhao Z."/>
            <person name="Chiniquy J."/>
            <person name="Barry K."/>
            <person name="Brewer H.M."/>
            <person name="Purvine S.O."/>
            <person name="Wright A.T."/>
            <person name="Boxma B."/>
            <person name="Van Alen T."/>
            <person name="Hackstein J.H."/>
            <person name="Baker S.E."/>
            <person name="Grigoriev I.V."/>
            <person name="O'Malley M.A."/>
        </authorList>
    </citation>
    <scope>NUCLEOTIDE SEQUENCE [LARGE SCALE GENOMIC DNA]</scope>
    <source>
        <strain evidence="9">finn</strain>
    </source>
</reference>
<evidence type="ECO:0000256" key="5">
    <source>
        <dbReference type="SAM" id="MobiDB-lite"/>
    </source>
</evidence>
<dbReference type="OrthoDB" id="546434at2759"/>
<evidence type="ECO:0000256" key="2">
    <source>
        <dbReference type="PROSITE-ProRule" id="PRU00023"/>
    </source>
</evidence>
<dbReference type="AlphaFoldDB" id="A0A1Y1UV36"/>
<evidence type="ECO:0000256" key="4">
    <source>
        <dbReference type="SAM" id="Coils"/>
    </source>
</evidence>
<dbReference type="InterPro" id="IPR036770">
    <property type="entry name" value="Ankyrin_rpt-contain_sf"/>
</dbReference>
<dbReference type="GO" id="GO:0005886">
    <property type="term" value="C:plasma membrane"/>
    <property type="evidence" value="ECO:0007669"/>
    <property type="project" value="TreeGrafter"/>
</dbReference>
<feature type="domain" description="Ras-GEF" evidence="6">
    <location>
        <begin position="690"/>
        <end position="921"/>
    </location>
</feature>
<evidence type="ECO:0000259" key="6">
    <source>
        <dbReference type="PROSITE" id="PS50009"/>
    </source>
</evidence>
<comment type="caution">
    <text evidence="8">The sequence shown here is derived from an EMBL/GenBank/DDBJ whole genome shotgun (WGS) entry which is preliminary data.</text>
</comment>
<keyword evidence="1 3" id="KW-0344">Guanine-nucleotide releasing factor</keyword>
<dbReference type="SUPFAM" id="SSF48403">
    <property type="entry name" value="Ankyrin repeat"/>
    <property type="match status" value="1"/>
</dbReference>
<dbReference type="Gene3D" id="1.10.840.10">
    <property type="entry name" value="Ras guanine-nucleotide exchange factors catalytic domain"/>
    <property type="match status" value="1"/>
</dbReference>
<feature type="compositionally biased region" description="Low complexity" evidence="5">
    <location>
        <begin position="656"/>
        <end position="672"/>
    </location>
</feature>
<evidence type="ECO:0000256" key="3">
    <source>
        <dbReference type="PROSITE-ProRule" id="PRU00168"/>
    </source>
</evidence>
<dbReference type="InterPro" id="IPR023578">
    <property type="entry name" value="Ras_GEF_dom_sf"/>
</dbReference>
<dbReference type="CDD" id="cd06224">
    <property type="entry name" value="REM"/>
    <property type="match status" value="1"/>
</dbReference>
<dbReference type="InterPro" id="IPR002110">
    <property type="entry name" value="Ankyrin_rpt"/>
</dbReference>